<evidence type="ECO:0000256" key="2">
    <source>
        <dbReference type="ARBA" id="ARBA00023274"/>
    </source>
</evidence>
<dbReference type="EMBL" id="PFQB01000075">
    <property type="protein sequence ID" value="PJA13791.1"/>
    <property type="molecule type" value="Genomic_DNA"/>
</dbReference>
<dbReference type="GO" id="GO:0006412">
    <property type="term" value="P:translation"/>
    <property type="evidence" value="ECO:0007669"/>
    <property type="project" value="InterPro"/>
</dbReference>
<dbReference type="GO" id="GO:0003735">
    <property type="term" value="F:structural constituent of ribosome"/>
    <property type="evidence" value="ECO:0007669"/>
    <property type="project" value="InterPro"/>
</dbReference>
<dbReference type="GO" id="GO:1990904">
    <property type="term" value="C:ribonucleoprotein complex"/>
    <property type="evidence" value="ECO:0007669"/>
    <property type="project" value="UniProtKB-KW"/>
</dbReference>
<dbReference type="AlphaFoldDB" id="A0A2M7W1R4"/>
<sequence>MSKKIREAKHKRLVARAPFKTRIYNQCTRCGRRSAYIRAFAICRVCLRELAHQGLLPGVTKSSR</sequence>
<protein>
    <submittedName>
        <fullName evidence="3">30S ribosomal protein S14</fullName>
    </submittedName>
</protein>
<reference evidence="4" key="1">
    <citation type="submission" date="2017-09" db="EMBL/GenBank/DDBJ databases">
        <title>Depth-based differentiation of microbial function through sediment-hosted aquifers and enrichment of novel symbionts in the deep terrestrial subsurface.</title>
        <authorList>
            <person name="Probst A.J."/>
            <person name="Ladd B."/>
            <person name="Jarett J.K."/>
            <person name="Geller-Mcgrath D.E."/>
            <person name="Sieber C.M.K."/>
            <person name="Emerson J.B."/>
            <person name="Anantharaman K."/>
            <person name="Thomas B.C."/>
            <person name="Malmstrom R."/>
            <person name="Stieglmeier M."/>
            <person name="Klingl A."/>
            <person name="Woyke T."/>
            <person name="Ryan C.M."/>
            <person name="Banfield J.F."/>
        </authorList>
    </citation>
    <scope>NUCLEOTIDE SEQUENCE [LARGE SCALE GENOMIC DNA]</scope>
</reference>
<dbReference type="SUPFAM" id="SSF57716">
    <property type="entry name" value="Glucocorticoid receptor-like (DNA-binding domain)"/>
    <property type="match status" value="1"/>
</dbReference>
<gene>
    <name evidence="3" type="ORF">COX64_02895</name>
</gene>
<evidence type="ECO:0000313" key="4">
    <source>
        <dbReference type="Proteomes" id="UP000228952"/>
    </source>
</evidence>
<dbReference type="InterPro" id="IPR043140">
    <property type="entry name" value="Ribosomal_uS14_sf"/>
</dbReference>
<comment type="caution">
    <text evidence="3">The sequence shown here is derived from an EMBL/GenBank/DDBJ whole genome shotgun (WGS) entry which is preliminary data.</text>
</comment>
<keyword evidence="2" id="KW-0687">Ribonucleoprotein</keyword>
<proteinExistence type="predicted"/>
<name>A0A2M7W1R4_9BACT</name>
<dbReference type="Proteomes" id="UP000228952">
    <property type="component" value="Unassembled WGS sequence"/>
</dbReference>
<organism evidence="3 4">
    <name type="scientific">Candidatus Dojkabacteria bacterium CG_4_10_14_0_2_um_filter_Dojkabacteria_WS6_41_15</name>
    <dbReference type="NCBI Taxonomy" id="2014249"/>
    <lineage>
        <taxon>Bacteria</taxon>
        <taxon>Candidatus Dojkabacteria</taxon>
    </lineage>
</organism>
<dbReference type="Gene3D" id="4.10.830.10">
    <property type="entry name" value="30s Ribosomal Protein S14, Chain N"/>
    <property type="match status" value="1"/>
</dbReference>
<evidence type="ECO:0000313" key="3">
    <source>
        <dbReference type="EMBL" id="PJA13791.1"/>
    </source>
</evidence>
<dbReference type="Pfam" id="PF00253">
    <property type="entry name" value="Ribosomal_S14"/>
    <property type="match status" value="1"/>
</dbReference>
<dbReference type="GO" id="GO:0005840">
    <property type="term" value="C:ribosome"/>
    <property type="evidence" value="ECO:0007669"/>
    <property type="project" value="UniProtKB-KW"/>
</dbReference>
<dbReference type="InterPro" id="IPR001209">
    <property type="entry name" value="Ribosomal_uS14"/>
</dbReference>
<evidence type="ECO:0000256" key="1">
    <source>
        <dbReference type="ARBA" id="ARBA00022980"/>
    </source>
</evidence>
<keyword evidence="1 3" id="KW-0689">Ribosomal protein</keyword>
<accession>A0A2M7W1R4</accession>